<reference evidence="4 5" key="1">
    <citation type="submission" date="2020-02" db="EMBL/GenBank/DDBJ databases">
        <title>Complete genome of Muricauda sp. 501str8.</title>
        <authorList>
            <person name="Dong B."/>
            <person name="Zhu S."/>
            <person name="Yang J."/>
            <person name="Chen J."/>
        </authorList>
    </citation>
    <scope>NUCLEOTIDE SEQUENCE [LARGE SCALE GENOMIC DNA]</scope>
    <source>
        <strain evidence="4 5">501str8</strain>
    </source>
</reference>
<dbReference type="Proteomes" id="UP000502928">
    <property type="component" value="Chromosome"/>
</dbReference>
<accession>A0A6G7IXT7</accession>
<dbReference type="Gene3D" id="2.60.40.2030">
    <property type="match status" value="3"/>
</dbReference>
<dbReference type="InterPro" id="IPR038081">
    <property type="entry name" value="CalX-like_sf"/>
</dbReference>
<feature type="domain" description="DUF11" evidence="2">
    <location>
        <begin position="1306"/>
        <end position="1422"/>
    </location>
</feature>
<dbReference type="InterPro" id="IPR001434">
    <property type="entry name" value="OmcB-like_DUF11"/>
</dbReference>
<organism evidence="4 5">
    <name type="scientific">Flagellimonas oceani</name>
    <dbReference type="NCBI Taxonomy" id="2698672"/>
    <lineage>
        <taxon>Bacteria</taxon>
        <taxon>Pseudomonadati</taxon>
        <taxon>Bacteroidota</taxon>
        <taxon>Flavobacteriia</taxon>
        <taxon>Flavobacteriales</taxon>
        <taxon>Flavobacteriaceae</taxon>
        <taxon>Flagellimonas</taxon>
    </lineage>
</organism>
<dbReference type="Pfam" id="PF13585">
    <property type="entry name" value="CHU_C"/>
    <property type="match status" value="1"/>
</dbReference>
<keyword evidence="1" id="KW-1133">Transmembrane helix</keyword>
<sequence>MQPQLKTTSSIPCAAMGRGRILFILLLFFGIGVGFGQVTVEFAQATGSNAEDSGGNLPQIIVTGTLAAPATVDVVDTGLGSAVLLEDYNFSSPETITIPVGDYTTPVTFSLVTLSILNDDLVETDETIVLALVNGSADVVPGANSTTTYTILNDDVAGFTIVESGGSTETSETGTTDSFTVVLDAQPTTDVVLDVVSGNTNEGTVDVGTLTFTNANWNTAQGVTVTGVDDAVVDGDQTYDITVSVNAANSDDGFDLLVPQTVSVDNIDDDTAGFTIVESGGNTETSETGTTDSFTVVLDAQPTSDVVLDVISGNTNEGTVDVSTLTFTNANWNTAQGVTVTGVDDAVVDGDQTYDITVSVDAANSDDGFDLLVPQTVSVDNIDDDTAGFTIVESGGNTETSETGTTDSFTVVLDAQPVTDVVLDVISGNTNEGTVDVSTLTFTNANWNTAQGVTVTGVDDAVVDGDQTYDITVSVDAGNSDDDFDFLVPQTVSVDNADDDVAEININNPAPVEEGDAGDGPSTINFTVSIDQSDPDDPITVNYEISGGNEDTDTGTLTFTAGTTILTQTIPVTTTGDDNIEADVPVSVTLSNASANANITTTVGSSSFIDDDLAEININNPAPVEEGDAGDGPSTINFTVSIDQSDPEDPITVDYEITGGNEDSDTGTLTFLAGTTTLTQTIPVTTTGDDTIEANVPVSVTLSNASANASIGTATGSSSFTDDDATPVGYTVQINQDPITILNQENVSFTFSGVPLLSSSYDYVFASSGDNYITTVSAGDNIPAFNRTISGIDLSSLPDGNIRILFSITNIFGNEGGDASAFSVKNTAVPSGYTVSIDQDLIDSNNQDDVSFTFAGAEEDATYNYTFSSDGGGANVPGSGQITSASQQISNIDLSGLSDGTITLNVTLSNDNGQGPVASDTSTKSLAVPLGYNVSIDQSVVNFANQSAVGFTFSNAEIGAAYNYTFSSDGGGANVTGSGTIATPNDQISGIDLSGLGDGIITLSVTLSNGNGTGTVVNDTADKDTTVCNAGGSAPTLDTSVSTVFCEIINVNLNDYVTNTNGPAGTTLVWSRNPSPEGVDDHIDNNIEEGSGVYYGFFYDSANDCYSPSLEVELERNFTPVITETTATEICGEGTATLTVTATVGDFSAITYSWFDTLDASALPIASGATFETDTLTETTSFYVSAASNECTSDRVEVIVTVNSAPLAGAPIDGLTACNISSDEGSTTFDLDEGLIGQDPGTWAVINDPSNGEVTIGADNVVDFVDLVSGDYVFEYTTNTVGDCTETATSQITIAVQDCISNEAIDLAIIKTFDGSGSYLLGDEVEFTITLENVDGNTVNDIVITDILDEDFELIDAVATLGSYDPNTGEWTIALLEATEEEATLTIRVRPTEAREFSNTATLVSSVPVDDIPENNSSTVTVTVNRNQCEDPGTICNIFSPNNDGTNDTLKLVGGAMQFPNNTLEIFDRYGNSVFQMDGYDSSWDGTGKNGDLPKGTYFYILDLDTTDGSDDDVVKGWIQIVRDN</sequence>
<dbReference type="SUPFAM" id="SSF141072">
    <property type="entry name" value="CalX-like"/>
    <property type="match status" value="3"/>
</dbReference>
<evidence type="ECO:0000259" key="3">
    <source>
        <dbReference type="Pfam" id="PF19081"/>
    </source>
</evidence>
<dbReference type="KEGG" id="mut:GVT53_00025"/>
<dbReference type="RefSeq" id="WP_166246869.1">
    <property type="nucleotide sequence ID" value="NZ_CP049616.1"/>
</dbReference>
<protein>
    <submittedName>
        <fullName evidence="4">T9SS type B sorting domain-containing protein</fullName>
    </submittedName>
</protein>
<keyword evidence="5" id="KW-1185">Reference proteome</keyword>
<dbReference type="Pfam" id="PF01345">
    <property type="entry name" value="DUF11"/>
    <property type="match status" value="1"/>
</dbReference>
<keyword evidence="1" id="KW-0812">Transmembrane</keyword>
<dbReference type="InterPro" id="IPR026341">
    <property type="entry name" value="T9SS_type_B"/>
</dbReference>
<evidence type="ECO:0000259" key="2">
    <source>
        <dbReference type="Pfam" id="PF01345"/>
    </source>
</evidence>
<evidence type="ECO:0000256" key="1">
    <source>
        <dbReference type="SAM" id="Phobius"/>
    </source>
</evidence>
<gene>
    <name evidence="4" type="ORF">GVT53_00025</name>
</gene>
<dbReference type="InterPro" id="IPR044023">
    <property type="entry name" value="Ig_7"/>
</dbReference>
<name>A0A6G7IXT7_9FLAO</name>
<keyword evidence="1" id="KW-0472">Membrane</keyword>
<dbReference type="Pfam" id="PF19081">
    <property type="entry name" value="Ig_7"/>
    <property type="match status" value="1"/>
</dbReference>
<feature type="transmembrane region" description="Helical" evidence="1">
    <location>
        <begin position="21"/>
        <end position="40"/>
    </location>
</feature>
<feature type="domain" description="Ig-like" evidence="3">
    <location>
        <begin position="1120"/>
        <end position="1203"/>
    </location>
</feature>
<evidence type="ECO:0000313" key="5">
    <source>
        <dbReference type="Proteomes" id="UP000502928"/>
    </source>
</evidence>
<dbReference type="EMBL" id="CP049616">
    <property type="protein sequence ID" value="QII43148.1"/>
    <property type="molecule type" value="Genomic_DNA"/>
</dbReference>
<dbReference type="NCBIfam" id="TIGR04131">
    <property type="entry name" value="Bac_Flav_CTERM"/>
    <property type="match status" value="1"/>
</dbReference>
<evidence type="ECO:0000313" key="4">
    <source>
        <dbReference type="EMBL" id="QII43148.1"/>
    </source>
</evidence>
<proteinExistence type="predicted"/>